<keyword evidence="5" id="KW-0378">Hydrolase</keyword>
<evidence type="ECO:0000256" key="3">
    <source>
        <dbReference type="ARBA" id="ARBA00023125"/>
    </source>
</evidence>
<gene>
    <name evidence="5" type="ORF">EHV10_09685</name>
</gene>
<accession>A0A3P3QXQ7</accession>
<comment type="caution">
    <text evidence="5">The sequence shown here is derived from an EMBL/GenBank/DDBJ whole genome shotgun (WGS) entry which is preliminary data.</text>
</comment>
<keyword evidence="3" id="KW-0238">DNA-binding</keyword>
<evidence type="ECO:0000259" key="4">
    <source>
        <dbReference type="Pfam" id="PF01420"/>
    </source>
</evidence>
<name>A0A3P3QXQ7_9FIRM</name>
<evidence type="ECO:0000313" key="5">
    <source>
        <dbReference type="EMBL" id="RRJ25160.1"/>
    </source>
</evidence>
<keyword evidence="6" id="KW-1185">Reference proteome</keyword>
<dbReference type="GO" id="GO:0004519">
    <property type="term" value="F:endonuclease activity"/>
    <property type="evidence" value="ECO:0007669"/>
    <property type="project" value="UniProtKB-KW"/>
</dbReference>
<keyword evidence="5" id="KW-0540">Nuclease</keyword>
<keyword evidence="2" id="KW-0680">Restriction system</keyword>
<dbReference type="InterPro" id="IPR052021">
    <property type="entry name" value="Type-I_RS_S_subunit"/>
</dbReference>
<reference evidence="5 6" key="1">
    <citation type="submission" date="2018-11" db="EMBL/GenBank/DDBJ databases">
        <title>Genome sequencing of Lachnoanaerobaculum sp. KCOM 2030 (= ChDC B114).</title>
        <authorList>
            <person name="Kook J.-K."/>
            <person name="Park S.-N."/>
            <person name="Lim Y.K."/>
        </authorList>
    </citation>
    <scope>NUCLEOTIDE SEQUENCE [LARGE SCALE GENOMIC DNA]</scope>
    <source>
        <strain evidence="5 6">KCOM 2030</strain>
    </source>
</reference>
<evidence type="ECO:0000313" key="6">
    <source>
        <dbReference type="Proteomes" id="UP000272490"/>
    </source>
</evidence>
<dbReference type="Gene3D" id="3.90.220.20">
    <property type="entry name" value="DNA methylase specificity domains"/>
    <property type="match status" value="1"/>
</dbReference>
<protein>
    <submittedName>
        <fullName evidence="5">Restriction endonuclease subunit S</fullName>
    </submittedName>
</protein>
<dbReference type="GO" id="GO:0003677">
    <property type="term" value="F:DNA binding"/>
    <property type="evidence" value="ECO:0007669"/>
    <property type="project" value="UniProtKB-KW"/>
</dbReference>
<organism evidence="5 6">
    <name type="scientific">Lachnoanaerobaculum gingivalis</name>
    <dbReference type="NCBI Taxonomy" id="2490855"/>
    <lineage>
        <taxon>Bacteria</taxon>
        <taxon>Bacillati</taxon>
        <taxon>Bacillota</taxon>
        <taxon>Clostridia</taxon>
        <taxon>Lachnospirales</taxon>
        <taxon>Lachnospiraceae</taxon>
        <taxon>Lachnoanaerobaculum</taxon>
    </lineage>
</organism>
<proteinExistence type="inferred from homology"/>
<dbReference type="GO" id="GO:0009307">
    <property type="term" value="P:DNA restriction-modification system"/>
    <property type="evidence" value="ECO:0007669"/>
    <property type="project" value="UniProtKB-KW"/>
</dbReference>
<dbReference type="InterPro" id="IPR044946">
    <property type="entry name" value="Restrct_endonuc_typeI_TRD_sf"/>
</dbReference>
<dbReference type="Proteomes" id="UP000272490">
    <property type="component" value="Unassembled WGS sequence"/>
</dbReference>
<dbReference type="Pfam" id="PF01420">
    <property type="entry name" value="Methylase_S"/>
    <property type="match status" value="1"/>
</dbReference>
<dbReference type="SUPFAM" id="SSF116734">
    <property type="entry name" value="DNA methylase specificity domain"/>
    <property type="match status" value="1"/>
</dbReference>
<comment type="similarity">
    <text evidence="1">Belongs to the type-I restriction system S methylase family.</text>
</comment>
<evidence type="ECO:0000256" key="1">
    <source>
        <dbReference type="ARBA" id="ARBA00010923"/>
    </source>
</evidence>
<dbReference type="InterPro" id="IPR000055">
    <property type="entry name" value="Restrct_endonuc_typeI_TRD"/>
</dbReference>
<keyword evidence="5" id="KW-0255">Endonuclease</keyword>
<dbReference type="AlphaFoldDB" id="A0A3P3QXQ7"/>
<feature type="domain" description="Type I restriction modification DNA specificity" evidence="4">
    <location>
        <begin position="67"/>
        <end position="198"/>
    </location>
</feature>
<sequence>MVNNNLEQQSVLLFKEWFTDFVNTSSNLIETQFGLIPDTFRLLKNGELQIVVTDYVANGSFASLKANVTLYQESNYAYFIRNTDLKSGSFDVFVDEHSYKFLSKSTLYGGEIIISNVGDVGSVFLCPKLKKPMTLGNNIIMLRSEQDNLKYYLYIWFKWLYGQSLIQGIKGGSAQPKFNKTDFKSLPIFLPPDDLLEQFHQTVKPMFELIEKNNEENQGLRVIRDTLLPKLMSGEIDVSDIDL</sequence>
<dbReference type="PANTHER" id="PTHR30408:SF12">
    <property type="entry name" value="TYPE I RESTRICTION ENZYME MJAVIII SPECIFICITY SUBUNIT"/>
    <property type="match status" value="1"/>
</dbReference>
<dbReference type="EMBL" id="RRCO01000004">
    <property type="protein sequence ID" value="RRJ25160.1"/>
    <property type="molecule type" value="Genomic_DNA"/>
</dbReference>
<dbReference type="PANTHER" id="PTHR30408">
    <property type="entry name" value="TYPE-1 RESTRICTION ENZYME ECOKI SPECIFICITY PROTEIN"/>
    <property type="match status" value="1"/>
</dbReference>
<evidence type="ECO:0000256" key="2">
    <source>
        <dbReference type="ARBA" id="ARBA00022747"/>
    </source>
</evidence>